<dbReference type="SUPFAM" id="SSF50129">
    <property type="entry name" value="GroES-like"/>
    <property type="match status" value="1"/>
</dbReference>
<dbReference type="HOGENOM" id="CLU_026673_20_2_1"/>
<dbReference type="InterPro" id="IPR011032">
    <property type="entry name" value="GroES-like_sf"/>
</dbReference>
<dbReference type="InterPro" id="IPR013154">
    <property type="entry name" value="ADH-like_N"/>
</dbReference>
<name>A0A086T3I1_HAPC1</name>
<evidence type="ECO:0000313" key="9">
    <source>
        <dbReference type="Proteomes" id="UP000029964"/>
    </source>
</evidence>
<feature type="domain" description="Alcohol dehydrogenase-like C-terminal" evidence="6">
    <location>
        <begin position="189"/>
        <end position="314"/>
    </location>
</feature>
<dbReference type="PROSITE" id="PS00059">
    <property type="entry name" value="ADH_ZINC"/>
    <property type="match status" value="1"/>
</dbReference>
<dbReference type="InterPro" id="IPR036291">
    <property type="entry name" value="NAD(P)-bd_dom_sf"/>
</dbReference>
<dbReference type="Pfam" id="PF00107">
    <property type="entry name" value="ADH_zinc_N"/>
    <property type="match status" value="1"/>
</dbReference>
<dbReference type="EMBL" id="JPKY01000059">
    <property type="protein sequence ID" value="KFH43913.1"/>
    <property type="molecule type" value="Genomic_DNA"/>
</dbReference>
<proteinExistence type="inferred from homology"/>
<dbReference type="STRING" id="857340.A0A086T3I1"/>
<evidence type="ECO:0000259" key="7">
    <source>
        <dbReference type="Pfam" id="PF08240"/>
    </source>
</evidence>
<feature type="domain" description="Alcohol dehydrogenase-like N-terminal" evidence="7">
    <location>
        <begin position="33"/>
        <end position="149"/>
    </location>
</feature>
<dbReference type="PANTHER" id="PTHR42683">
    <property type="entry name" value="ALDEHYDE REDUCTASE"/>
    <property type="match status" value="1"/>
</dbReference>
<evidence type="ECO:0000259" key="6">
    <source>
        <dbReference type="Pfam" id="PF00107"/>
    </source>
</evidence>
<evidence type="ECO:0000313" key="8">
    <source>
        <dbReference type="EMBL" id="KFH43913.1"/>
    </source>
</evidence>
<dbReference type="InterPro" id="IPR002328">
    <property type="entry name" value="ADH_Zn_CS"/>
</dbReference>
<dbReference type="GO" id="GO:0016616">
    <property type="term" value="F:oxidoreductase activity, acting on the CH-OH group of donors, NAD or NADP as acceptor"/>
    <property type="evidence" value="ECO:0007669"/>
    <property type="project" value="InterPro"/>
</dbReference>
<dbReference type="InterPro" id="IPR013149">
    <property type="entry name" value="ADH-like_C"/>
</dbReference>
<dbReference type="SUPFAM" id="SSF51735">
    <property type="entry name" value="NAD(P)-binding Rossmann-fold domains"/>
    <property type="match status" value="1"/>
</dbReference>
<evidence type="ECO:0000256" key="2">
    <source>
        <dbReference type="ARBA" id="ARBA00022723"/>
    </source>
</evidence>
<dbReference type="InterPro" id="IPR047109">
    <property type="entry name" value="CAD-like"/>
</dbReference>
<dbReference type="AlphaFoldDB" id="A0A086T3I1"/>
<keyword evidence="9" id="KW-1185">Reference proteome</keyword>
<gene>
    <name evidence="8" type="ORF">ACRE_053340</name>
</gene>
<reference evidence="9" key="1">
    <citation type="journal article" date="2014" name="Genome Announc.">
        <title>Genome sequence and annotation of Acremonium chrysogenum, producer of the beta-lactam antibiotic cephalosporin C.</title>
        <authorList>
            <person name="Terfehr D."/>
            <person name="Dahlmann T.A."/>
            <person name="Specht T."/>
            <person name="Zadra I."/>
            <person name="Kuernsteiner H."/>
            <person name="Kueck U."/>
        </authorList>
    </citation>
    <scope>NUCLEOTIDE SEQUENCE [LARGE SCALE GENOMIC DNA]</scope>
    <source>
        <strain evidence="9">ATCC 11550 / CBS 779.69 / DSM 880 / IAM 14645 / JCM 23072 / IMI 49137</strain>
    </source>
</reference>
<organism evidence="8 9">
    <name type="scientific">Hapsidospora chrysogenum (strain ATCC 11550 / CBS 779.69 / DSM 880 / IAM 14645 / JCM 23072 / IMI 49137)</name>
    <name type="common">Acremonium chrysogenum</name>
    <dbReference type="NCBI Taxonomy" id="857340"/>
    <lineage>
        <taxon>Eukaryota</taxon>
        <taxon>Fungi</taxon>
        <taxon>Dikarya</taxon>
        <taxon>Ascomycota</taxon>
        <taxon>Pezizomycotina</taxon>
        <taxon>Sordariomycetes</taxon>
        <taxon>Hypocreomycetidae</taxon>
        <taxon>Hypocreales</taxon>
        <taxon>Bionectriaceae</taxon>
        <taxon>Hapsidospora</taxon>
    </lineage>
</organism>
<dbReference type="GO" id="GO:0008270">
    <property type="term" value="F:zinc ion binding"/>
    <property type="evidence" value="ECO:0007669"/>
    <property type="project" value="InterPro"/>
</dbReference>
<comment type="similarity">
    <text evidence="5">Belongs to the zinc-containing alcohol dehydrogenase family.</text>
</comment>
<accession>A0A086T3I1</accession>
<dbReference type="OrthoDB" id="1879366at2759"/>
<dbReference type="Gene3D" id="3.40.50.720">
    <property type="entry name" value="NAD(P)-binding Rossmann-like Domain"/>
    <property type="match status" value="1"/>
</dbReference>
<dbReference type="Proteomes" id="UP000029964">
    <property type="component" value="Unassembled WGS sequence"/>
</dbReference>
<dbReference type="Gene3D" id="3.90.180.10">
    <property type="entry name" value="Medium-chain alcohol dehydrogenases, catalytic domain"/>
    <property type="match status" value="1"/>
</dbReference>
<evidence type="ECO:0000256" key="1">
    <source>
        <dbReference type="ARBA" id="ARBA00001947"/>
    </source>
</evidence>
<keyword evidence="4" id="KW-0560">Oxidoreductase</keyword>
<dbReference type="Pfam" id="PF08240">
    <property type="entry name" value="ADH_N"/>
    <property type="match status" value="1"/>
</dbReference>
<sequence length="361" mass="39510">MGYPDTFTGFCVDGPKTWNQFHKAELKPKPFEDHDIDVEIDACGVCGSDVHTVTGGWGDFKGPLCVGHEVVGRAVRVGQHVRGIAEGDRVGVGAQVQACLECDLCKAKNENYCPSLVDTYNAQYKDGSWAHGGFASHIRAHEYFTFRIPNRLETNVAAPLLCAGITTYSPLVRAGIGPGKRVGVIGIGGLGHLGLQFSKALGAETYAMTTHSDKADDCRRLGAEDVILTTEDNWVDPWKFKFDFILCASKMAHEFDIARCLTLLRPGGEFHMVGMPEEPLPQLSAGAFAGNAAKLTGSHLGNHQEMEDMLRLAAEKGVKPWVETLKLSEQGCKEAVERVKDNKVRYRFTMTDFDKAFGSRK</sequence>
<evidence type="ECO:0000256" key="4">
    <source>
        <dbReference type="ARBA" id="ARBA00023002"/>
    </source>
</evidence>
<evidence type="ECO:0000256" key="3">
    <source>
        <dbReference type="ARBA" id="ARBA00022833"/>
    </source>
</evidence>
<keyword evidence="3 5" id="KW-0862">Zinc</keyword>
<dbReference type="FunFam" id="3.40.50.720:FF:000022">
    <property type="entry name" value="Cinnamyl alcohol dehydrogenase"/>
    <property type="match status" value="1"/>
</dbReference>
<dbReference type="CDD" id="cd05283">
    <property type="entry name" value="CAD1"/>
    <property type="match status" value="1"/>
</dbReference>
<comment type="cofactor">
    <cofactor evidence="1 5">
        <name>Zn(2+)</name>
        <dbReference type="ChEBI" id="CHEBI:29105"/>
    </cofactor>
</comment>
<evidence type="ECO:0000256" key="5">
    <source>
        <dbReference type="RuleBase" id="RU361277"/>
    </source>
</evidence>
<keyword evidence="2 5" id="KW-0479">Metal-binding</keyword>
<comment type="caution">
    <text evidence="8">The sequence shown here is derived from an EMBL/GenBank/DDBJ whole genome shotgun (WGS) entry which is preliminary data.</text>
</comment>
<protein>
    <submittedName>
        <fullName evidence="8">NADP-dependent alcohol dehydrogenase-like protein</fullName>
    </submittedName>
</protein>